<gene>
    <name evidence="3" type="ORF">SAMN06264855_10315</name>
</gene>
<proteinExistence type="predicted"/>
<evidence type="ECO:0000313" key="4">
    <source>
        <dbReference type="Proteomes" id="UP000198397"/>
    </source>
</evidence>
<keyword evidence="4" id="KW-1185">Reference proteome</keyword>
<dbReference type="Pfam" id="PF14470">
    <property type="entry name" value="bPH_3"/>
    <property type="match status" value="1"/>
</dbReference>
<dbReference type="AlphaFoldDB" id="A0A238VK98"/>
<dbReference type="Pfam" id="PF09851">
    <property type="entry name" value="SHOCT"/>
    <property type="match status" value="1"/>
</dbReference>
<organism evidence="3 4">
    <name type="scientific">Halorubrum vacuolatum</name>
    <name type="common">Natronobacterium vacuolatum</name>
    <dbReference type="NCBI Taxonomy" id="63740"/>
    <lineage>
        <taxon>Archaea</taxon>
        <taxon>Methanobacteriati</taxon>
        <taxon>Methanobacteriota</taxon>
        <taxon>Stenosarchaea group</taxon>
        <taxon>Halobacteria</taxon>
        <taxon>Halobacteriales</taxon>
        <taxon>Haloferacaceae</taxon>
        <taxon>Halorubrum</taxon>
    </lineage>
</organism>
<sequence length="193" mass="21130">MGLFDNNDDAPLENADLDCQPQNEFVSKSEVKKIDEYLDPGEKVHFLAVSAGEGFEIDGESIGDVSAQRTAVTDKRIVIKKKRGLFGLESQSIWYDNISSVDLSSGLVNKRLRVETSSKVYGIGIGGLADDAAENMSNFIRTKVSQANQSGSNSGGTSDDPLDKLERLRDLKDEGVITEQELEEKKSDILDQI</sequence>
<dbReference type="EMBL" id="FZNQ01000003">
    <property type="protein sequence ID" value="SNR34537.1"/>
    <property type="molecule type" value="Genomic_DNA"/>
</dbReference>
<dbReference type="OrthoDB" id="233366at2157"/>
<evidence type="ECO:0000313" key="3">
    <source>
        <dbReference type="EMBL" id="SNR34537.1"/>
    </source>
</evidence>
<dbReference type="Proteomes" id="UP000198397">
    <property type="component" value="Unassembled WGS sequence"/>
</dbReference>
<dbReference type="InterPro" id="IPR018649">
    <property type="entry name" value="SHOCT"/>
</dbReference>
<dbReference type="InterPro" id="IPR039519">
    <property type="entry name" value="YokE-like_PH"/>
</dbReference>
<accession>A0A238VK98</accession>
<evidence type="ECO:0000259" key="1">
    <source>
        <dbReference type="Pfam" id="PF09851"/>
    </source>
</evidence>
<feature type="domain" description="SHOCT" evidence="1">
    <location>
        <begin position="163"/>
        <end position="190"/>
    </location>
</feature>
<evidence type="ECO:0000259" key="2">
    <source>
        <dbReference type="Pfam" id="PF14470"/>
    </source>
</evidence>
<reference evidence="3 4" key="1">
    <citation type="submission" date="2017-06" db="EMBL/GenBank/DDBJ databases">
        <authorList>
            <person name="Kim H.J."/>
            <person name="Triplett B.A."/>
        </authorList>
    </citation>
    <scope>NUCLEOTIDE SEQUENCE [LARGE SCALE GENOMIC DNA]</scope>
    <source>
        <strain evidence="3 4">DSM 8800</strain>
    </source>
</reference>
<dbReference type="RefSeq" id="WP_089383824.1">
    <property type="nucleotide sequence ID" value="NZ_FZNQ01000003.1"/>
</dbReference>
<name>A0A238VK98_HALVU</name>
<feature type="domain" description="YokE-like PH" evidence="2">
    <location>
        <begin position="38"/>
        <end position="141"/>
    </location>
</feature>
<protein>
    <submittedName>
        <fullName evidence="3">Short C-terminal domain-containing protein</fullName>
    </submittedName>
</protein>